<comment type="caution">
    <text evidence="5">The sequence shown here is derived from an EMBL/GenBank/DDBJ whole genome shotgun (WGS) entry which is preliminary data.</text>
</comment>
<dbReference type="GO" id="GO:0009014">
    <property type="term" value="F:succinyl-diaminopimelate desuccinylase activity"/>
    <property type="evidence" value="ECO:0007669"/>
    <property type="project" value="UniProtKB-UniRule"/>
</dbReference>
<organism evidence="5 6">
    <name type="scientific">Mycobacteroides immunogenum</name>
    <dbReference type="NCBI Taxonomy" id="83262"/>
    <lineage>
        <taxon>Bacteria</taxon>
        <taxon>Bacillati</taxon>
        <taxon>Actinomycetota</taxon>
        <taxon>Actinomycetes</taxon>
        <taxon>Mycobacteriales</taxon>
        <taxon>Mycobacteriaceae</taxon>
        <taxon>Mycobacteroides</taxon>
    </lineage>
</organism>
<dbReference type="EC" id="3.5.1.18" evidence="3"/>
<dbReference type="Proteomes" id="UP000186919">
    <property type="component" value="Unassembled WGS sequence"/>
</dbReference>
<reference evidence="5 6" key="1">
    <citation type="submission" date="2016-01" db="EMBL/GenBank/DDBJ databases">
        <title>Mycobacterium immunogenum strain CD11_6 genome sequencing and assembly.</title>
        <authorList>
            <person name="Kaur G."/>
            <person name="Nair G.R."/>
            <person name="Mayilraj S."/>
        </authorList>
    </citation>
    <scope>NUCLEOTIDE SEQUENCE [LARGE SCALE GENOMIC DNA]</scope>
    <source>
        <strain evidence="5 6">CD11-6</strain>
    </source>
</reference>
<evidence type="ECO:0000259" key="4">
    <source>
        <dbReference type="Pfam" id="PF07687"/>
    </source>
</evidence>
<evidence type="ECO:0000256" key="1">
    <source>
        <dbReference type="ARBA" id="ARBA00022723"/>
    </source>
</evidence>
<evidence type="ECO:0000313" key="5">
    <source>
        <dbReference type="EMBL" id="OAT71101.1"/>
    </source>
</evidence>
<evidence type="ECO:0000256" key="2">
    <source>
        <dbReference type="ARBA" id="ARBA00022801"/>
    </source>
</evidence>
<dbReference type="PANTHER" id="PTHR43808:SF31">
    <property type="entry name" value="N-ACETYL-L-CITRULLINE DEACETYLASE"/>
    <property type="match status" value="1"/>
</dbReference>
<dbReference type="InterPro" id="IPR050072">
    <property type="entry name" value="Peptidase_M20A"/>
</dbReference>
<dbReference type="Pfam" id="PF07687">
    <property type="entry name" value="M20_dimer"/>
    <property type="match status" value="1"/>
</dbReference>
<dbReference type="InterPro" id="IPR010174">
    <property type="entry name" value="Succinyl-DAP_deSuclase_DapE"/>
</dbReference>
<dbReference type="AlphaFoldDB" id="A0A179VJD2"/>
<name>A0A179VJD2_9MYCO</name>
<dbReference type="SUPFAM" id="SSF55031">
    <property type="entry name" value="Bacterial exopeptidase dimerisation domain"/>
    <property type="match status" value="1"/>
</dbReference>
<dbReference type="GO" id="GO:0009089">
    <property type="term" value="P:lysine biosynthetic process via diaminopimelate"/>
    <property type="evidence" value="ECO:0007669"/>
    <property type="project" value="UniProtKB-UniRule"/>
</dbReference>
<keyword evidence="2" id="KW-0378">Hydrolase</keyword>
<dbReference type="GO" id="GO:0008777">
    <property type="term" value="F:acetylornithine deacetylase activity"/>
    <property type="evidence" value="ECO:0007669"/>
    <property type="project" value="TreeGrafter"/>
</dbReference>
<gene>
    <name evidence="5" type="ORF">AWB85_04700</name>
</gene>
<dbReference type="InterPro" id="IPR002933">
    <property type="entry name" value="Peptidase_M20"/>
</dbReference>
<dbReference type="NCBIfam" id="TIGR01900">
    <property type="entry name" value="dapE-gram_pos"/>
    <property type="match status" value="1"/>
</dbReference>
<keyword evidence="1" id="KW-0479">Metal-binding</keyword>
<dbReference type="InterPro" id="IPR011650">
    <property type="entry name" value="Peptidase_M20_dimer"/>
</dbReference>
<dbReference type="Pfam" id="PF01546">
    <property type="entry name" value="Peptidase_M20"/>
    <property type="match status" value="1"/>
</dbReference>
<evidence type="ECO:0000313" key="6">
    <source>
        <dbReference type="Proteomes" id="UP000186919"/>
    </source>
</evidence>
<protein>
    <recommendedName>
        <fullName evidence="3">Succinyl-diaminopimelate desuccinylase</fullName>
        <ecNumber evidence="3">3.5.1.18</ecNumber>
    </recommendedName>
</protein>
<dbReference type="GO" id="GO:0046872">
    <property type="term" value="F:metal ion binding"/>
    <property type="evidence" value="ECO:0007669"/>
    <property type="project" value="UniProtKB-KW"/>
</dbReference>
<proteinExistence type="predicted"/>
<dbReference type="EMBL" id="LQYE01000001">
    <property type="protein sequence ID" value="OAT71101.1"/>
    <property type="molecule type" value="Genomic_DNA"/>
</dbReference>
<dbReference type="Gene3D" id="3.30.70.360">
    <property type="match status" value="1"/>
</dbReference>
<dbReference type="GO" id="GO:0006526">
    <property type="term" value="P:L-arginine biosynthetic process"/>
    <property type="evidence" value="ECO:0007669"/>
    <property type="project" value="TreeGrafter"/>
</dbReference>
<dbReference type="Gene3D" id="3.40.630.10">
    <property type="entry name" value="Zn peptidases"/>
    <property type="match status" value="1"/>
</dbReference>
<feature type="domain" description="Peptidase M20 dimerisation" evidence="4">
    <location>
        <begin position="164"/>
        <end position="263"/>
    </location>
</feature>
<dbReference type="InterPro" id="IPR036264">
    <property type="entry name" value="Bact_exopeptidase_dim_dom"/>
</dbReference>
<dbReference type="PANTHER" id="PTHR43808">
    <property type="entry name" value="ACETYLORNITHINE DEACETYLASE"/>
    <property type="match status" value="1"/>
</dbReference>
<accession>A0A179VJD2</accession>
<dbReference type="SUPFAM" id="SSF53187">
    <property type="entry name" value="Zn-dependent exopeptidases"/>
    <property type="match status" value="1"/>
</dbReference>
<sequence length="350" mass="37570">MLDLEDDVVSIAEALVNVESVSHHEKPLADAVECALRRHDHLTVSRFGNTVVARTSAGRGRRVVVAGHLDTVPLNANLPARNDGELLHGLGSCDMKGGVAVALRIAGSCADALSDLTFIFYECEEVESTANGLAKLAEVRPELLRADLAILMEPSNGQVEAGCQGALDFDIKLTGRRAHSARSWQGINAVETAAPVLAKLNSFRARTPVVDGLTYHEGLNAVAIHGGIARNVIPDECHISVNFRFAPDRSEHDAIDFVHNYFEGHDIVIVDSAPAAPPGLTGTARSFVEAVGKPAQPKLGWTDVARFAQLGVPALNFGPGDPLLAHTRDEHVPIAQLRMCENTMREWLTT</sequence>
<evidence type="ECO:0000256" key="3">
    <source>
        <dbReference type="NCBIfam" id="TIGR01900"/>
    </source>
</evidence>